<organism evidence="2 4">
    <name type="scientific">Ilex paraguariensis</name>
    <name type="common">yerba mate</name>
    <dbReference type="NCBI Taxonomy" id="185542"/>
    <lineage>
        <taxon>Eukaryota</taxon>
        <taxon>Viridiplantae</taxon>
        <taxon>Streptophyta</taxon>
        <taxon>Embryophyta</taxon>
        <taxon>Tracheophyta</taxon>
        <taxon>Spermatophyta</taxon>
        <taxon>Magnoliopsida</taxon>
        <taxon>eudicotyledons</taxon>
        <taxon>Gunneridae</taxon>
        <taxon>Pentapetalae</taxon>
        <taxon>asterids</taxon>
        <taxon>campanulids</taxon>
        <taxon>Aquifoliales</taxon>
        <taxon>Aquifoliaceae</taxon>
        <taxon>Ilex</taxon>
    </lineage>
</organism>
<protein>
    <submittedName>
        <fullName evidence="2">Uncharacterized protein</fullName>
    </submittedName>
</protein>
<sequence>MSQQPTSTISGSWVSNIHAYFNLPNPKIFTLFIISSTATFSLGVTMIVEWTYHGRYHPGYDWIVCYAPVMIALPVLSWMICLSFAFAFNKGQVKLLLPVTDQSQLEQPQDEVMQQLPLALHYQQPGVVQVQPVHDHTSDSNLRRKGINIECLTVETDNKDDTETLKRSCSLPVYSTPIDNSKIKRTSSF</sequence>
<keyword evidence="1" id="KW-0812">Transmembrane</keyword>
<dbReference type="AlphaFoldDB" id="A0ABC8RAX2"/>
<dbReference type="EMBL" id="CAUOFW020001192">
    <property type="protein sequence ID" value="CAK9142095.1"/>
    <property type="molecule type" value="Genomic_DNA"/>
</dbReference>
<proteinExistence type="predicted"/>
<comment type="caution">
    <text evidence="2">The sequence shown here is derived from an EMBL/GenBank/DDBJ whole genome shotgun (WGS) entry which is preliminary data.</text>
</comment>
<keyword evidence="1" id="KW-0472">Membrane</keyword>
<evidence type="ECO:0000313" key="2">
    <source>
        <dbReference type="EMBL" id="CAK9142094.1"/>
    </source>
</evidence>
<evidence type="ECO:0000256" key="1">
    <source>
        <dbReference type="SAM" id="Phobius"/>
    </source>
</evidence>
<evidence type="ECO:0000313" key="4">
    <source>
        <dbReference type="Proteomes" id="UP001642360"/>
    </source>
</evidence>
<accession>A0ABC8RAX2</accession>
<dbReference type="EMBL" id="CAUOFW020001192">
    <property type="protein sequence ID" value="CAK9142094.1"/>
    <property type="molecule type" value="Genomic_DNA"/>
</dbReference>
<name>A0ABC8RAX2_9AQUA</name>
<keyword evidence="4" id="KW-1185">Reference proteome</keyword>
<feature type="transmembrane region" description="Helical" evidence="1">
    <location>
        <begin position="28"/>
        <end position="52"/>
    </location>
</feature>
<evidence type="ECO:0000313" key="3">
    <source>
        <dbReference type="EMBL" id="CAK9142095.1"/>
    </source>
</evidence>
<gene>
    <name evidence="2" type="ORF">ILEXP_LOCUS9736</name>
    <name evidence="3" type="ORF">ILEXP_LOCUS9737</name>
</gene>
<feature type="transmembrane region" description="Helical" evidence="1">
    <location>
        <begin position="64"/>
        <end position="88"/>
    </location>
</feature>
<keyword evidence="1" id="KW-1133">Transmembrane helix</keyword>
<dbReference type="Proteomes" id="UP001642360">
    <property type="component" value="Unassembled WGS sequence"/>
</dbReference>
<reference evidence="2 4" key="1">
    <citation type="submission" date="2024-02" db="EMBL/GenBank/DDBJ databases">
        <authorList>
            <person name="Vignale AGUSTIN F."/>
            <person name="Sosa J E."/>
            <person name="Modenutti C."/>
        </authorList>
    </citation>
    <scope>NUCLEOTIDE SEQUENCE [LARGE SCALE GENOMIC DNA]</scope>
</reference>